<evidence type="ECO:0000313" key="2">
    <source>
        <dbReference type="EMBL" id="SVA69940.1"/>
    </source>
</evidence>
<reference evidence="2" key="1">
    <citation type="submission" date="2018-05" db="EMBL/GenBank/DDBJ databases">
        <authorList>
            <person name="Lanie J.A."/>
            <person name="Ng W.-L."/>
            <person name="Kazmierczak K.M."/>
            <person name="Andrzejewski T.M."/>
            <person name="Davidsen T.M."/>
            <person name="Wayne K.J."/>
            <person name="Tettelin H."/>
            <person name="Glass J.I."/>
            <person name="Rusch D."/>
            <person name="Podicherti R."/>
            <person name="Tsui H.-C.T."/>
            <person name="Winkler M.E."/>
        </authorList>
    </citation>
    <scope>NUCLEOTIDE SEQUENCE</scope>
</reference>
<dbReference type="EMBL" id="UINC01016878">
    <property type="protein sequence ID" value="SVA69940.1"/>
    <property type="molecule type" value="Genomic_DNA"/>
</dbReference>
<dbReference type="GO" id="GO:0016491">
    <property type="term" value="F:oxidoreductase activity"/>
    <property type="evidence" value="ECO:0007669"/>
    <property type="project" value="InterPro"/>
</dbReference>
<accession>A0A381XZ80</accession>
<name>A0A381XZ80_9ZZZZ</name>
<dbReference type="Pfam" id="PF01323">
    <property type="entry name" value="DSBA"/>
    <property type="match status" value="1"/>
</dbReference>
<evidence type="ECO:0000259" key="1">
    <source>
        <dbReference type="Pfam" id="PF01323"/>
    </source>
</evidence>
<dbReference type="InterPro" id="IPR036249">
    <property type="entry name" value="Thioredoxin-like_sf"/>
</dbReference>
<feature type="non-terminal residue" evidence="2">
    <location>
        <position position="1"/>
    </location>
</feature>
<sequence length="191" mass="21929">VTVWLRRVRESGVALPRIEWRPFMLAQINSNEDESEWKAWEQSDKDTRGLLAFKVGISAMKQNDGLYDQFHINVLEAKHVDREDIGDLEILMDCAKRAGLDTERLRIEINDPSLIECIGRSHIEAVTRYGAFGVPTFVFPNGNSAFLKLIYPPKERAADIYEDLMKVMSTWDNIGEIKRPQPPWPSGVKRD</sequence>
<dbReference type="SUPFAM" id="SSF52833">
    <property type="entry name" value="Thioredoxin-like"/>
    <property type="match status" value="1"/>
</dbReference>
<dbReference type="AlphaFoldDB" id="A0A381XZ80"/>
<gene>
    <name evidence="2" type="ORF">METZ01_LOCUS122794</name>
</gene>
<protein>
    <recommendedName>
        <fullName evidence="1">DSBA-like thioredoxin domain-containing protein</fullName>
    </recommendedName>
</protein>
<organism evidence="2">
    <name type="scientific">marine metagenome</name>
    <dbReference type="NCBI Taxonomy" id="408172"/>
    <lineage>
        <taxon>unclassified sequences</taxon>
        <taxon>metagenomes</taxon>
        <taxon>ecological metagenomes</taxon>
    </lineage>
</organism>
<dbReference type="Gene3D" id="3.40.30.10">
    <property type="entry name" value="Glutaredoxin"/>
    <property type="match status" value="1"/>
</dbReference>
<feature type="domain" description="DSBA-like thioredoxin" evidence="1">
    <location>
        <begin position="49"/>
        <end position="143"/>
    </location>
</feature>
<proteinExistence type="predicted"/>
<dbReference type="InterPro" id="IPR001853">
    <property type="entry name" value="DSBA-like_thioredoxin_dom"/>
</dbReference>